<evidence type="ECO:0000259" key="4">
    <source>
        <dbReference type="PROSITE" id="PS50158"/>
    </source>
</evidence>
<dbReference type="GO" id="GO:0006397">
    <property type="term" value="P:mRNA processing"/>
    <property type="evidence" value="ECO:0007669"/>
    <property type="project" value="UniProtKB-KW"/>
</dbReference>
<keyword evidence="2" id="KW-0863">Zinc-finger</keyword>
<feature type="region of interest" description="Disordered" evidence="3">
    <location>
        <begin position="77"/>
        <end position="109"/>
    </location>
</feature>
<proteinExistence type="predicted"/>
<gene>
    <name evidence="5" type="ORF">O181_077318</name>
</gene>
<dbReference type="SUPFAM" id="SSF57756">
    <property type="entry name" value="Retrovirus zinc finger-like domains"/>
    <property type="match status" value="1"/>
</dbReference>
<dbReference type="InterPro" id="IPR036875">
    <property type="entry name" value="Znf_CCHC_sf"/>
</dbReference>
<evidence type="ECO:0000313" key="6">
    <source>
        <dbReference type="Proteomes" id="UP000765509"/>
    </source>
</evidence>
<keyword evidence="2" id="KW-0862">Zinc</keyword>
<protein>
    <recommendedName>
        <fullName evidence="4">CCHC-type domain-containing protein</fullName>
    </recommendedName>
</protein>
<feature type="domain" description="CCHC-type" evidence="4">
    <location>
        <begin position="117"/>
        <end position="131"/>
    </location>
</feature>
<comment type="caution">
    <text evidence="5">The sequence shown here is derived from an EMBL/GenBank/DDBJ whole genome shotgun (WGS) entry which is preliminary data.</text>
</comment>
<dbReference type="Proteomes" id="UP000765509">
    <property type="component" value="Unassembled WGS sequence"/>
</dbReference>
<keyword evidence="1" id="KW-0507">mRNA processing</keyword>
<evidence type="ECO:0000256" key="3">
    <source>
        <dbReference type="SAM" id="MobiDB-lite"/>
    </source>
</evidence>
<dbReference type="PROSITE" id="PS50158">
    <property type="entry name" value="ZF_CCHC"/>
    <property type="match status" value="1"/>
</dbReference>
<evidence type="ECO:0000313" key="5">
    <source>
        <dbReference type="EMBL" id="MBW0537603.1"/>
    </source>
</evidence>
<evidence type="ECO:0000256" key="1">
    <source>
        <dbReference type="ARBA" id="ARBA00022664"/>
    </source>
</evidence>
<dbReference type="Gene3D" id="4.10.60.10">
    <property type="entry name" value="Zinc finger, CCHC-type"/>
    <property type="match status" value="1"/>
</dbReference>
<keyword evidence="2" id="KW-0479">Metal-binding</keyword>
<sequence length="141" mass="15827">MGPITGNTMAMLAIFYAVPTMKHHITAALNTLMETNPNLAVRPDDLLNMIRQINTASPSFDHSTEIARINAASRFGQKNVDPNFNTNKQYASHRRSFPPRPQSYTKRPRNYNANNPCHYCGEVGHWSPECPTKAKATNARN</sequence>
<dbReference type="GO" id="GO:0003676">
    <property type="term" value="F:nucleic acid binding"/>
    <property type="evidence" value="ECO:0007669"/>
    <property type="project" value="InterPro"/>
</dbReference>
<keyword evidence="6" id="KW-1185">Reference proteome</keyword>
<dbReference type="InterPro" id="IPR001878">
    <property type="entry name" value="Znf_CCHC"/>
</dbReference>
<accession>A0A9Q3FCJ8</accession>
<reference evidence="5" key="1">
    <citation type="submission" date="2021-03" db="EMBL/GenBank/DDBJ databases">
        <title>Draft genome sequence of rust myrtle Austropuccinia psidii MF-1, a brazilian biotype.</title>
        <authorList>
            <person name="Quecine M.C."/>
            <person name="Pachon D.M.R."/>
            <person name="Bonatelli M.L."/>
            <person name="Correr F.H."/>
            <person name="Franceschini L.M."/>
            <person name="Leite T.F."/>
            <person name="Margarido G.R.A."/>
            <person name="Almeida C.A."/>
            <person name="Ferrarezi J.A."/>
            <person name="Labate C.A."/>
        </authorList>
    </citation>
    <scope>NUCLEOTIDE SEQUENCE</scope>
    <source>
        <strain evidence="5">MF-1</strain>
    </source>
</reference>
<name>A0A9Q3FCJ8_9BASI</name>
<dbReference type="EMBL" id="AVOT02042219">
    <property type="protein sequence ID" value="MBW0537603.1"/>
    <property type="molecule type" value="Genomic_DNA"/>
</dbReference>
<feature type="compositionally biased region" description="Polar residues" evidence="3">
    <location>
        <begin position="80"/>
        <end position="90"/>
    </location>
</feature>
<organism evidence="5 6">
    <name type="scientific">Austropuccinia psidii MF-1</name>
    <dbReference type="NCBI Taxonomy" id="1389203"/>
    <lineage>
        <taxon>Eukaryota</taxon>
        <taxon>Fungi</taxon>
        <taxon>Dikarya</taxon>
        <taxon>Basidiomycota</taxon>
        <taxon>Pucciniomycotina</taxon>
        <taxon>Pucciniomycetes</taxon>
        <taxon>Pucciniales</taxon>
        <taxon>Sphaerophragmiaceae</taxon>
        <taxon>Austropuccinia</taxon>
    </lineage>
</organism>
<dbReference type="Pfam" id="PF00098">
    <property type="entry name" value="zf-CCHC"/>
    <property type="match status" value="1"/>
</dbReference>
<dbReference type="SMART" id="SM00343">
    <property type="entry name" value="ZnF_C2HC"/>
    <property type="match status" value="1"/>
</dbReference>
<dbReference type="AlphaFoldDB" id="A0A9Q3FCJ8"/>
<dbReference type="GO" id="GO:0008270">
    <property type="term" value="F:zinc ion binding"/>
    <property type="evidence" value="ECO:0007669"/>
    <property type="project" value="UniProtKB-KW"/>
</dbReference>
<evidence type="ECO:0000256" key="2">
    <source>
        <dbReference type="PROSITE-ProRule" id="PRU00047"/>
    </source>
</evidence>